<organism evidence="5 6">
    <name type="scientific">Tetrabaena socialis</name>
    <dbReference type="NCBI Taxonomy" id="47790"/>
    <lineage>
        <taxon>Eukaryota</taxon>
        <taxon>Viridiplantae</taxon>
        <taxon>Chlorophyta</taxon>
        <taxon>core chlorophytes</taxon>
        <taxon>Chlorophyceae</taxon>
        <taxon>CS clade</taxon>
        <taxon>Chlamydomonadales</taxon>
        <taxon>Tetrabaenaceae</taxon>
        <taxon>Tetrabaena</taxon>
    </lineage>
</organism>
<accession>A0A2J7ZGC4</accession>
<proteinExistence type="predicted"/>
<evidence type="ECO:0000313" key="6">
    <source>
        <dbReference type="Proteomes" id="UP000236333"/>
    </source>
</evidence>
<feature type="region of interest" description="Disordered" evidence="3">
    <location>
        <begin position="182"/>
        <end position="201"/>
    </location>
</feature>
<feature type="compositionally biased region" description="Acidic residues" evidence="3">
    <location>
        <begin position="186"/>
        <end position="199"/>
    </location>
</feature>
<evidence type="ECO:0000259" key="4">
    <source>
        <dbReference type="Pfam" id="PF21773"/>
    </source>
</evidence>
<keyword evidence="6" id="KW-1185">Reference proteome</keyword>
<feature type="non-terminal residue" evidence="5">
    <location>
        <position position="1"/>
    </location>
</feature>
<dbReference type="InterPro" id="IPR051876">
    <property type="entry name" value="ODA-DC/CCD"/>
</dbReference>
<reference evidence="5 6" key="1">
    <citation type="journal article" date="2017" name="Mol. Biol. Evol.">
        <title>The 4-celled Tetrabaena socialis nuclear genome reveals the essential components for genetic control of cell number at the origin of multicellularity in the volvocine lineage.</title>
        <authorList>
            <person name="Featherston J."/>
            <person name="Arakaki Y."/>
            <person name="Hanschen E.R."/>
            <person name="Ferris P.J."/>
            <person name="Michod R.E."/>
            <person name="Olson B.J.S.C."/>
            <person name="Nozaki H."/>
            <person name="Durand P.M."/>
        </authorList>
    </citation>
    <scope>NUCLEOTIDE SEQUENCE [LARGE SCALE GENOMIC DNA]</scope>
    <source>
        <strain evidence="5 6">NIES-571</strain>
    </source>
</reference>
<feature type="domain" description="ODAD1 central coiled coil region" evidence="4">
    <location>
        <begin position="2"/>
        <end position="123"/>
    </location>
</feature>
<dbReference type="SUPFAM" id="SSF46579">
    <property type="entry name" value="Prefoldin"/>
    <property type="match status" value="1"/>
</dbReference>
<gene>
    <name evidence="5" type="ORF">TSOC_014899</name>
</gene>
<evidence type="ECO:0000313" key="5">
    <source>
        <dbReference type="EMBL" id="PNG99325.1"/>
    </source>
</evidence>
<dbReference type="AlphaFoldDB" id="A0A2J7ZGC4"/>
<name>A0A2J7ZGC4_9CHLO</name>
<dbReference type="Pfam" id="PF21773">
    <property type="entry name" value="ODAD1_CC"/>
    <property type="match status" value="1"/>
</dbReference>
<dbReference type="Proteomes" id="UP000236333">
    <property type="component" value="Unassembled WGS sequence"/>
</dbReference>
<dbReference type="PANTHER" id="PTHR21694:SF18">
    <property type="entry name" value="COILED-COIL DOMAIN-CONTAINING PROTEIN 63"/>
    <property type="match status" value="1"/>
</dbReference>
<evidence type="ECO:0000256" key="1">
    <source>
        <dbReference type="ARBA" id="ARBA00023054"/>
    </source>
</evidence>
<dbReference type="OrthoDB" id="6766775at2759"/>
<protein>
    <submittedName>
        <fullName evidence="5">Coiled-coil domain-containing protein 63</fullName>
    </submittedName>
</protein>
<comment type="caution">
    <text evidence="5">The sequence shown here is derived from an EMBL/GenBank/DDBJ whole genome shotgun (WGS) entry which is preliminary data.</text>
</comment>
<feature type="region of interest" description="Disordered" evidence="3">
    <location>
        <begin position="226"/>
        <end position="245"/>
    </location>
</feature>
<evidence type="ECO:0000256" key="2">
    <source>
        <dbReference type="SAM" id="Coils"/>
    </source>
</evidence>
<feature type="coiled-coil region" evidence="2">
    <location>
        <begin position="29"/>
        <end position="56"/>
    </location>
</feature>
<dbReference type="InterPro" id="IPR049258">
    <property type="entry name" value="ODAD1_CC"/>
</dbReference>
<keyword evidence="1 2" id="KW-0175">Coiled coil</keyword>
<sequence>DATGIEDIDQLVNTFLAAEDQNYTLFNYVNEVNQEIEKLEDQINVMRSEINKYRETGQELDRTKSRELSEGDARLAGCEAQSQMYEKRYESAMGMTAVLRQGISELFERIGCNTPAVRDLLGEEGLTEANLVAYLGIIEQRTNEILQVYARRKAVLGTEGLTEALQAQPLTQPGNRIVIEPPSTTQEEEMDGLEPEMVEEDRPLTREALESKVARTLPRKLETAIKVRPAGADATGGKRGSPTRR</sequence>
<dbReference type="EMBL" id="PGGS01003270">
    <property type="protein sequence ID" value="PNG99325.1"/>
    <property type="molecule type" value="Genomic_DNA"/>
</dbReference>
<dbReference type="PANTHER" id="PTHR21694">
    <property type="entry name" value="COILED-COIL DOMAIN-CONTAINING PROTEIN 63"/>
    <property type="match status" value="1"/>
</dbReference>
<evidence type="ECO:0000256" key="3">
    <source>
        <dbReference type="SAM" id="MobiDB-lite"/>
    </source>
</evidence>